<dbReference type="PIRSF" id="PIRSF004923">
    <property type="entry name" value="RseC"/>
    <property type="match status" value="1"/>
</dbReference>
<keyword evidence="3" id="KW-1185">Reference proteome</keyword>
<accession>A0A1M7YX01</accession>
<evidence type="ECO:0000313" key="2">
    <source>
        <dbReference type="EMBL" id="SHO57128.1"/>
    </source>
</evidence>
<name>A0A1M7YX01_9VIBR</name>
<dbReference type="InterPro" id="IPR026268">
    <property type="entry name" value="RseC"/>
</dbReference>
<dbReference type="EMBL" id="FRFG01000033">
    <property type="protein sequence ID" value="SHO57128.1"/>
    <property type="molecule type" value="Genomic_DNA"/>
</dbReference>
<sequence length="156" mass="17170">MMTALATVADVHPSKDGYEVKLSCEQQTSCNHCASSASCGTGIASKAIGNKKLIWYLDTSKELKPGQMVEIGFPEKSLLQSASLVYLFPLFMLIFGAFTGEYIISPFFHHNEPSVIFTSVCFIGLGVWISKLMSKRLEARTRNEVTLLRVLGESVL</sequence>
<dbReference type="PANTHER" id="PTHR35867:SF1">
    <property type="entry name" value="PROTEIN RSEC"/>
    <property type="match status" value="1"/>
</dbReference>
<dbReference type="InterPro" id="IPR007359">
    <property type="entry name" value="SigmaE_reg_RseC_MucC"/>
</dbReference>
<dbReference type="RefSeq" id="WP_073583798.1">
    <property type="nucleotide sequence ID" value="NZ_AP024899.1"/>
</dbReference>
<organism evidence="2 3">
    <name type="scientific">Vibrio quintilis</name>
    <dbReference type="NCBI Taxonomy" id="1117707"/>
    <lineage>
        <taxon>Bacteria</taxon>
        <taxon>Pseudomonadati</taxon>
        <taxon>Pseudomonadota</taxon>
        <taxon>Gammaproteobacteria</taxon>
        <taxon>Vibrionales</taxon>
        <taxon>Vibrionaceae</taxon>
        <taxon>Vibrio</taxon>
    </lineage>
</organism>
<dbReference type="STRING" id="1117707.VQ7734_02897"/>
<dbReference type="Proteomes" id="UP000184600">
    <property type="component" value="Unassembled WGS sequence"/>
</dbReference>
<evidence type="ECO:0000256" key="1">
    <source>
        <dbReference type="SAM" id="Phobius"/>
    </source>
</evidence>
<keyword evidence="1" id="KW-0812">Transmembrane</keyword>
<dbReference type="Pfam" id="PF04246">
    <property type="entry name" value="RseC_MucC"/>
    <property type="match status" value="1"/>
</dbReference>
<keyword evidence="1" id="KW-1133">Transmembrane helix</keyword>
<dbReference type="OrthoDB" id="9795854at2"/>
<gene>
    <name evidence="2" type="ORF">VQ7734_02897</name>
</gene>
<proteinExistence type="predicted"/>
<feature type="transmembrane region" description="Helical" evidence="1">
    <location>
        <begin position="114"/>
        <end position="133"/>
    </location>
</feature>
<reference evidence="3" key="1">
    <citation type="submission" date="2016-12" db="EMBL/GenBank/DDBJ databases">
        <authorList>
            <person name="Rodrigo-Torres L."/>
            <person name="Arahal R.D."/>
            <person name="Lucena T."/>
        </authorList>
    </citation>
    <scope>NUCLEOTIDE SEQUENCE [LARGE SCALE GENOMIC DNA]</scope>
</reference>
<keyword evidence="1" id="KW-0472">Membrane</keyword>
<protein>
    <submittedName>
        <fullName evidence="2">SoxR reducing system protein RseC</fullName>
    </submittedName>
</protein>
<evidence type="ECO:0000313" key="3">
    <source>
        <dbReference type="Proteomes" id="UP000184600"/>
    </source>
</evidence>
<dbReference type="AlphaFoldDB" id="A0A1M7YX01"/>
<feature type="transmembrane region" description="Helical" evidence="1">
    <location>
        <begin position="84"/>
        <end position="108"/>
    </location>
</feature>
<dbReference type="PANTHER" id="PTHR35867">
    <property type="entry name" value="PROTEIN RSEC"/>
    <property type="match status" value="1"/>
</dbReference>